<dbReference type="Pfam" id="PF20590">
    <property type="entry name" value="DUF6791"/>
    <property type="match status" value="1"/>
</dbReference>
<protein>
    <submittedName>
        <fullName evidence="3">ThiF family adenylyltransferase</fullName>
    </submittedName>
</protein>
<feature type="domain" description="THIF-type NAD/FAD binding fold" evidence="1">
    <location>
        <begin position="173"/>
        <end position="298"/>
    </location>
</feature>
<keyword evidence="3" id="KW-0548">Nucleotidyltransferase</keyword>
<keyword evidence="4" id="KW-1185">Reference proteome</keyword>
<keyword evidence="3" id="KW-0808">Transferase</keyword>
<dbReference type="CDD" id="cd01483">
    <property type="entry name" value="E1_enzyme_family"/>
    <property type="match status" value="1"/>
</dbReference>
<reference evidence="3 4" key="1">
    <citation type="submission" date="2023-05" db="EMBL/GenBank/DDBJ databases">
        <title>Novel species of genus Flectobacillus isolated from stream in China.</title>
        <authorList>
            <person name="Lu H."/>
        </authorList>
    </citation>
    <scope>NUCLEOTIDE SEQUENCE [LARGE SCALE GENOMIC DNA]</scope>
    <source>
        <strain evidence="3 4">DC10W</strain>
    </source>
</reference>
<gene>
    <name evidence="3" type="ORF">QM480_09075</name>
</gene>
<dbReference type="InterPro" id="IPR046741">
    <property type="entry name" value="DUF6791"/>
</dbReference>
<dbReference type="NCBIfam" id="NF004804">
    <property type="entry name" value="PRK06153.1-3"/>
    <property type="match status" value="1"/>
</dbReference>
<dbReference type="Gene3D" id="3.40.50.720">
    <property type="entry name" value="NAD(P)-binding Rossmann-like Domain"/>
    <property type="match status" value="1"/>
</dbReference>
<dbReference type="NCBIfam" id="NF004805">
    <property type="entry name" value="PRK06153.1-4"/>
    <property type="match status" value="1"/>
</dbReference>
<dbReference type="RefSeq" id="WP_283369669.1">
    <property type="nucleotide sequence ID" value="NZ_JASHID010000005.1"/>
</dbReference>
<dbReference type="GO" id="GO:0016779">
    <property type="term" value="F:nucleotidyltransferase activity"/>
    <property type="evidence" value="ECO:0007669"/>
    <property type="project" value="UniProtKB-KW"/>
</dbReference>
<feature type="domain" description="DUF6791" evidence="2">
    <location>
        <begin position="10"/>
        <end position="159"/>
    </location>
</feature>
<name>A0ABT6YMR3_9BACT</name>
<proteinExistence type="predicted"/>
<evidence type="ECO:0000313" key="4">
    <source>
        <dbReference type="Proteomes" id="UP001236569"/>
    </source>
</evidence>
<evidence type="ECO:0000313" key="3">
    <source>
        <dbReference type="EMBL" id="MDI9864476.1"/>
    </source>
</evidence>
<evidence type="ECO:0000259" key="2">
    <source>
        <dbReference type="Pfam" id="PF20590"/>
    </source>
</evidence>
<dbReference type="EMBL" id="JASHID010000005">
    <property type="protein sequence ID" value="MDI9864476.1"/>
    <property type="molecule type" value="Genomic_DNA"/>
</dbReference>
<comment type="caution">
    <text evidence="3">The sequence shown here is derived from an EMBL/GenBank/DDBJ whole genome shotgun (WGS) entry which is preliminary data.</text>
</comment>
<accession>A0ABT6YMR3</accession>
<dbReference type="InterPro" id="IPR000594">
    <property type="entry name" value="ThiF_NAD_FAD-bd"/>
</dbReference>
<dbReference type="InterPro" id="IPR035985">
    <property type="entry name" value="Ubiquitin-activating_enz"/>
</dbReference>
<dbReference type="SUPFAM" id="SSF69572">
    <property type="entry name" value="Activating enzymes of the ubiquitin-like proteins"/>
    <property type="match status" value="1"/>
</dbReference>
<organism evidence="3 4">
    <name type="scientific">Flectobacillus longus</name>
    <dbReference type="NCBI Taxonomy" id="2984207"/>
    <lineage>
        <taxon>Bacteria</taxon>
        <taxon>Pseudomonadati</taxon>
        <taxon>Bacteroidota</taxon>
        <taxon>Cytophagia</taxon>
        <taxon>Cytophagales</taxon>
        <taxon>Flectobacillaceae</taxon>
        <taxon>Flectobacillus</taxon>
    </lineage>
</organism>
<sequence>MSLKLVNHSPDLKRLRDVGYNIEVRDTLLFTHFIPYLNGNGELKFGTLISQLSGTFAPVGQPTNHVSYFIGEHPCQLDGSKMTYLQIGENETVGSGVQTNFTFSHKFKDRQYSDYFELVETYVNVISASASVRFPDSTAKTFMSFMESESDSSLCYPDSNASRANIQHLSEVFKDEKVAVIGVGGTGSYLLDFLSKINLKEIHLFDGDLFEQHNAFRAPGAAAANEVESPRYKVDYFADIYSKMNLGIRRHIEYVDEKNINLLKGMSFVFICVDKNSARHKIAHFLMNEGIPFIDCGIGLNLIKGKLSYTIRITCSINGKFDHINKNISGVDVEPGLYSSNIQIAEINAFAAVLAVQLWKKKRGFYYDDLQEYNIVFSSLLGTIDYED</sequence>
<dbReference type="Proteomes" id="UP001236569">
    <property type="component" value="Unassembled WGS sequence"/>
</dbReference>
<dbReference type="Pfam" id="PF00899">
    <property type="entry name" value="ThiF"/>
    <property type="match status" value="1"/>
</dbReference>
<evidence type="ECO:0000259" key="1">
    <source>
        <dbReference type="Pfam" id="PF00899"/>
    </source>
</evidence>